<dbReference type="Proteomes" id="UP000030764">
    <property type="component" value="Unassembled WGS sequence"/>
</dbReference>
<evidence type="ECO:0000259" key="2">
    <source>
        <dbReference type="Pfam" id="PF26215"/>
    </source>
</evidence>
<protein>
    <recommendedName>
        <fullName evidence="2">Helix-turn-helix domain-containing protein</fullName>
    </recommendedName>
</protein>
<dbReference type="EMBL" id="KL363265">
    <property type="protein sequence ID" value="KFD49720.1"/>
    <property type="molecule type" value="Genomic_DNA"/>
</dbReference>
<reference evidence="3 4" key="1">
    <citation type="journal article" date="2014" name="Nat. Genet.">
        <title>Genome and transcriptome of the porcine whipworm Trichuris suis.</title>
        <authorList>
            <person name="Jex A.R."/>
            <person name="Nejsum P."/>
            <person name="Schwarz E.M."/>
            <person name="Hu L."/>
            <person name="Young N.D."/>
            <person name="Hall R.S."/>
            <person name="Korhonen P.K."/>
            <person name="Liao S."/>
            <person name="Thamsborg S."/>
            <person name="Xia J."/>
            <person name="Xu P."/>
            <person name="Wang S."/>
            <person name="Scheerlinck J.P."/>
            <person name="Hofmann A."/>
            <person name="Sternberg P.W."/>
            <person name="Wang J."/>
            <person name="Gasser R.B."/>
        </authorList>
    </citation>
    <scope>NUCLEOTIDE SEQUENCE [LARGE SCALE GENOMIC DNA]</scope>
    <source>
        <strain evidence="3">DCEP-RM93M</strain>
    </source>
</reference>
<feature type="domain" description="Helix-turn-helix" evidence="2">
    <location>
        <begin position="105"/>
        <end position="152"/>
    </location>
</feature>
<organism evidence="3 4">
    <name type="scientific">Trichuris suis</name>
    <name type="common">pig whipworm</name>
    <dbReference type="NCBI Taxonomy" id="68888"/>
    <lineage>
        <taxon>Eukaryota</taxon>
        <taxon>Metazoa</taxon>
        <taxon>Ecdysozoa</taxon>
        <taxon>Nematoda</taxon>
        <taxon>Enoplea</taxon>
        <taxon>Dorylaimia</taxon>
        <taxon>Trichinellida</taxon>
        <taxon>Trichuridae</taxon>
        <taxon>Trichuris</taxon>
    </lineage>
</organism>
<dbReference type="CDD" id="cd00304">
    <property type="entry name" value="RT_like"/>
    <property type="match status" value="1"/>
</dbReference>
<dbReference type="Pfam" id="PF26215">
    <property type="entry name" value="HTH_animal"/>
    <property type="match status" value="1"/>
</dbReference>
<keyword evidence="4" id="KW-1185">Reference proteome</keyword>
<sequence>MGSPLSPVLAEVFMEHFERGVFSHTDNEIAPTYLKRYVDDVFAIRKRGTEESFLKILNLEFPNLITFTIETEVEGKIPFLDTLIIRRQERIKTTVYRKRTNSDKYVKFTSHHPRHVMIGILHGMVERALAICDQEYLGQELEHIRRTFKENGCLAHLNNSIIRRKLEGRTREKIPASGPRLILPYYAGPGEKIKRLGKRVGFKVWLKGNRTLRSILRNDKENVPLEQCPGVVYEIKCECSASYIGETGNTLVHRYQEHMKSLTRYRNALNRLNGGPPNTSRGRPPTLDPRDSMEQAAQTSVVAQHAAQCTGQL</sequence>
<evidence type="ECO:0000313" key="4">
    <source>
        <dbReference type="Proteomes" id="UP000030764"/>
    </source>
</evidence>
<name>A0A085LXM4_9BILA</name>
<evidence type="ECO:0000313" key="3">
    <source>
        <dbReference type="EMBL" id="KFD49720.1"/>
    </source>
</evidence>
<accession>A0A085LXM4</accession>
<dbReference type="AlphaFoldDB" id="A0A085LXM4"/>
<evidence type="ECO:0000256" key="1">
    <source>
        <dbReference type="SAM" id="MobiDB-lite"/>
    </source>
</evidence>
<dbReference type="InterPro" id="IPR058912">
    <property type="entry name" value="HTH_animal"/>
</dbReference>
<dbReference type="PANTHER" id="PTHR21301">
    <property type="entry name" value="REVERSE TRANSCRIPTASE"/>
    <property type="match status" value="1"/>
</dbReference>
<feature type="region of interest" description="Disordered" evidence="1">
    <location>
        <begin position="270"/>
        <end position="300"/>
    </location>
</feature>
<dbReference type="PANTHER" id="PTHR21301:SF10">
    <property type="entry name" value="REVERSE TRANSCRIPTASE DOMAIN-CONTAINING PROTEIN"/>
    <property type="match status" value="1"/>
</dbReference>
<proteinExistence type="predicted"/>
<gene>
    <name evidence="3" type="ORF">M513_09417</name>
</gene>